<organism evidence="5 6">
    <name type="scientific">Asparagus officinalis</name>
    <name type="common">Garden asparagus</name>
    <dbReference type="NCBI Taxonomy" id="4686"/>
    <lineage>
        <taxon>Eukaryota</taxon>
        <taxon>Viridiplantae</taxon>
        <taxon>Streptophyta</taxon>
        <taxon>Embryophyta</taxon>
        <taxon>Tracheophyta</taxon>
        <taxon>Spermatophyta</taxon>
        <taxon>Magnoliopsida</taxon>
        <taxon>Liliopsida</taxon>
        <taxon>Asparagales</taxon>
        <taxon>Asparagaceae</taxon>
        <taxon>Asparagoideae</taxon>
        <taxon>Asparagus</taxon>
    </lineage>
</organism>
<evidence type="ECO:0000313" key="6">
    <source>
        <dbReference type="Proteomes" id="UP000243459"/>
    </source>
</evidence>
<evidence type="ECO:0000256" key="3">
    <source>
        <dbReference type="SAM" id="MobiDB-lite"/>
    </source>
</evidence>
<evidence type="ECO:0000259" key="4">
    <source>
        <dbReference type="Pfam" id="PF13178"/>
    </source>
</evidence>
<dbReference type="EMBL" id="CM007381">
    <property type="protein sequence ID" value="ONK79998.1"/>
    <property type="molecule type" value="Genomic_DNA"/>
</dbReference>
<feature type="compositionally biased region" description="Low complexity" evidence="3">
    <location>
        <begin position="298"/>
        <end position="308"/>
    </location>
</feature>
<feature type="region of interest" description="Disordered" evidence="3">
    <location>
        <begin position="1"/>
        <end position="29"/>
    </location>
</feature>
<name>A0A5P1FP38_ASPOF</name>
<dbReference type="Proteomes" id="UP000243459">
    <property type="component" value="Chromosome 1"/>
</dbReference>
<feature type="region of interest" description="Disordered" evidence="3">
    <location>
        <begin position="298"/>
        <end position="318"/>
    </location>
</feature>
<keyword evidence="1" id="KW-0112">Calmodulin-binding</keyword>
<evidence type="ECO:0000313" key="5">
    <source>
        <dbReference type="EMBL" id="ONK79998.1"/>
    </source>
</evidence>
<feature type="region of interest" description="Disordered" evidence="3">
    <location>
        <begin position="133"/>
        <end position="260"/>
    </location>
</feature>
<gene>
    <name evidence="5" type="ORF">A4U43_C01F12660</name>
</gene>
<dbReference type="PROSITE" id="PS50096">
    <property type="entry name" value="IQ"/>
    <property type="match status" value="1"/>
</dbReference>
<feature type="domain" description="DUF4005" evidence="4">
    <location>
        <begin position="255"/>
        <end position="334"/>
    </location>
</feature>
<evidence type="ECO:0000256" key="1">
    <source>
        <dbReference type="ARBA" id="ARBA00022860"/>
    </source>
</evidence>
<sequence>MGKKGGSSWLTAVKRAFRSPSKDRDDDEKARRALRALKGLVKLQALVRGHNVRKQAKITLQYMQALIRVQASVRDQRLRLSQDGSTKSSVIINCGTLLKDSRDKQEIAERRSMSNFVNDWDERSQTMEEIQALPQSRKNDASKREGALSHVFSQKTMRSSRNHFHPLEEDQELEAVAVEQTAPRRMSSRSSFDIRRSSSRSRASTDNQDPIKTLETETAGWPYSYSTPTTTNRRHSHYYSPVTPSPSKPRPVQVRSSSPRCNTPSVAAFYNYTGDGVTRHQQETIPNYMAATESARARARSNSAPRQRPGTPEIDSAGSVKDMRLSFPCTERRGRYHSRII</sequence>
<comment type="similarity">
    <text evidence="2">Belongs to the IQD family.</text>
</comment>
<dbReference type="Pfam" id="PF13178">
    <property type="entry name" value="DUF4005"/>
    <property type="match status" value="1"/>
</dbReference>
<dbReference type="Gramene" id="ONK79998">
    <property type="protein sequence ID" value="ONK79998"/>
    <property type="gene ID" value="A4U43_C01F12660"/>
</dbReference>
<dbReference type="PANTHER" id="PTHR32295">
    <property type="entry name" value="IQ-DOMAIN 5-RELATED"/>
    <property type="match status" value="1"/>
</dbReference>
<accession>A0A5P1FP38</accession>
<evidence type="ECO:0000256" key="2">
    <source>
        <dbReference type="ARBA" id="ARBA00024341"/>
    </source>
</evidence>
<feature type="compositionally biased region" description="Basic and acidic residues" evidence="3">
    <location>
        <begin position="137"/>
        <end position="147"/>
    </location>
</feature>
<dbReference type="OMA" id="WLESKEY"/>
<dbReference type="GO" id="GO:0005516">
    <property type="term" value="F:calmodulin binding"/>
    <property type="evidence" value="ECO:0007669"/>
    <property type="project" value="UniProtKB-KW"/>
</dbReference>
<protein>
    <recommendedName>
        <fullName evidence="4">DUF4005 domain-containing protein</fullName>
    </recommendedName>
</protein>
<feature type="compositionally biased region" description="Basic and acidic residues" evidence="3">
    <location>
        <begin position="20"/>
        <end position="29"/>
    </location>
</feature>
<dbReference type="PANTHER" id="PTHR32295:SF6">
    <property type="entry name" value="PROTEIN IQ-DOMAIN 18"/>
    <property type="match status" value="1"/>
</dbReference>
<keyword evidence="6" id="KW-1185">Reference proteome</keyword>
<dbReference type="InterPro" id="IPR025064">
    <property type="entry name" value="DUF4005"/>
</dbReference>
<reference evidence="6" key="1">
    <citation type="journal article" date="2017" name="Nat. Commun.">
        <title>The asparagus genome sheds light on the origin and evolution of a young Y chromosome.</title>
        <authorList>
            <person name="Harkess A."/>
            <person name="Zhou J."/>
            <person name="Xu C."/>
            <person name="Bowers J.E."/>
            <person name="Van der Hulst R."/>
            <person name="Ayyampalayam S."/>
            <person name="Mercati F."/>
            <person name="Riccardi P."/>
            <person name="McKain M.R."/>
            <person name="Kakrana A."/>
            <person name="Tang H."/>
            <person name="Ray J."/>
            <person name="Groenendijk J."/>
            <person name="Arikit S."/>
            <person name="Mathioni S.M."/>
            <person name="Nakano M."/>
            <person name="Shan H."/>
            <person name="Telgmann-Rauber A."/>
            <person name="Kanno A."/>
            <person name="Yue Z."/>
            <person name="Chen H."/>
            <person name="Li W."/>
            <person name="Chen Y."/>
            <person name="Xu X."/>
            <person name="Zhang Y."/>
            <person name="Luo S."/>
            <person name="Chen H."/>
            <person name="Gao J."/>
            <person name="Mao Z."/>
            <person name="Pires J.C."/>
            <person name="Luo M."/>
            <person name="Kudrna D."/>
            <person name="Wing R.A."/>
            <person name="Meyers B.C."/>
            <person name="Yi K."/>
            <person name="Kong H."/>
            <person name="Lavrijsen P."/>
            <person name="Sunseri F."/>
            <person name="Falavigna A."/>
            <person name="Ye Y."/>
            <person name="Leebens-Mack J.H."/>
            <person name="Chen G."/>
        </authorList>
    </citation>
    <scope>NUCLEOTIDE SEQUENCE [LARGE SCALE GENOMIC DNA]</scope>
    <source>
        <strain evidence="6">cv. DH0086</strain>
    </source>
</reference>
<dbReference type="AlphaFoldDB" id="A0A5P1FP38"/>
<proteinExistence type="inferred from homology"/>